<evidence type="ECO:0000313" key="2">
    <source>
        <dbReference type="Proteomes" id="UP000050996"/>
    </source>
</evidence>
<proteinExistence type="predicted"/>
<dbReference type="PATRIC" id="fig|1637975.4.peg.789"/>
<dbReference type="STRING" id="1637975.AN957_05455"/>
<accession>A0A0Q3QJU6</accession>
<organism evidence="1 2">
    <name type="scientific">Cytobacillus solani</name>
    <dbReference type="NCBI Taxonomy" id="1637975"/>
    <lineage>
        <taxon>Bacteria</taxon>
        <taxon>Bacillati</taxon>
        <taxon>Bacillota</taxon>
        <taxon>Bacilli</taxon>
        <taxon>Bacillales</taxon>
        <taxon>Bacillaceae</taxon>
        <taxon>Cytobacillus</taxon>
    </lineage>
</organism>
<dbReference type="EMBL" id="LJIX01000006">
    <property type="protein sequence ID" value="KQL18113.1"/>
    <property type="molecule type" value="Genomic_DNA"/>
</dbReference>
<sequence>MGKLYDFTFDNEKDTIYVKLSGYFKEEDAKVYMSEFQTMVNTIDPSCYKLIVDAREQEPVEKNVIGDIIAVLNIYLRAKFKKLVIVNPNSQILKKQVENCVKEVNFQGTFVCSLEEAYNL</sequence>
<gene>
    <name evidence="1" type="ORF">AN957_05455</name>
</gene>
<reference evidence="1 2" key="1">
    <citation type="submission" date="2015-09" db="EMBL/GenBank/DDBJ databases">
        <title>Genome sequencing project for genomic taxonomy and phylogenomics of Bacillus-like bacteria.</title>
        <authorList>
            <person name="Liu B."/>
            <person name="Wang J."/>
            <person name="Zhu Y."/>
            <person name="Liu G."/>
            <person name="Chen Q."/>
            <person name="Chen Z."/>
            <person name="Lan J."/>
            <person name="Che J."/>
            <person name="Ge C."/>
            <person name="Shi H."/>
            <person name="Pan Z."/>
            <person name="Liu X."/>
        </authorList>
    </citation>
    <scope>NUCLEOTIDE SEQUENCE [LARGE SCALE GENOMIC DNA]</scope>
    <source>
        <strain evidence="1 2">FJAT-18043</strain>
    </source>
</reference>
<protein>
    <recommendedName>
        <fullName evidence="3">STAS domain-containing protein</fullName>
    </recommendedName>
</protein>
<name>A0A0Q3QJU6_9BACI</name>
<dbReference type="Proteomes" id="UP000050996">
    <property type="component" value="Unassembled WGS sequence"/>
</dbReference>
<comment type="caution">
    <text evidence="1">The sequence shown here is derived from an EMBL/GenBank/DDBJ whole genome shotgun (WGS) entry which is preliminary data.</text>
</comment>
<dbReference type="RefSeq" id="WP_053478913.1">
    <property type="nucleotide sequence ID" value="NZ_CP041305.1"/>
</dbReference>
<keyword evidence="2" id="KW-1185">Reference proteome</keyword>
<evidence type="ECO:0008006" key="3">
    <source>
        <dbReference type="Google" id="ProtNLM"/>
    </source>
</evidence>
<dbReference type="AlphaFoldDB" id="A0A0Q3QJU6"/>
<evidence type="ECO:0000313" key="1">
    <source>
        <dbReference type="EMBL" id="KQL18113.1"/>
    </source>
</evidence>